<reference evidence="1 2" key="1">
    <citation type="submission" date="2019-03" db="EMBL/GenBank/DDBJ databases">
        <title>The genome sequence of Nitrosococcus wardiae strain D1FHST reveals the archetypal metabolic capacity of ammonia-oxidizing Gammaproteobacteria.</title>
        <authorList>
            <person name="Wang L."/>
            <person name="Lim C.K."/>
            <person name="Hanson T.E."/>
            <person name="Dang H."/>
            <person name="Klotz M.G."/>
        </authorList>
    </citation>
    <scope>NUCLEOTIDE SEQUENCE [LARGE SCALE GENOMIC DNA]</scope>
    <source>
        <strain evidence="1 2">D1FHS</strain>
    </source>
</reference>
<proteinExistence type="predicted"/>
<dbReference type="RefSeq" id="WP_134358648.1">
    <property type="nucleotide sequence ID" value="NZ_CP038033.1"/>
</dbReference>
<dbReference type="KEGG" id="nwr:E3U44_13365"/>
<evidence type="ECO:0000313" key="2">
    <source>
        <dbReference type="Proteomes" id="UP000294325"/>
    </source>
</evidence>
<organism evidence="1 2">
    <name type="scientific">Nitrosococcus wardiae</name>
    <dbReference type="NCBI Taxonomy" id="1814290"/>
    <lineage>
        <taxon>Bacteria</taxon>
        <taxon>Pseudomonadati</taxon>
        <taxon>Pseudomonadota</taxon>
        <taxon>Gammaproteobacteria</taxon>
        <taxon>Chromatiales</taxon>
        <taxon>Chromatiaceae</taxon>
        <taxon>Nitrosococcus</taxon>
    </lineage>
</organism>
<name>A0A4P7BYW5_9GAMM</name>
<dbReference type="OrthoDB" id="9835776at2"/>
<dbReference type="Proteomes" id="UP000294325">
    <property type="component" value="Chromosome"/>
</dbReference>
<accession>A0A4P7BYW5</accession>
<dbReference type="AlphaFoldDB" id="A0A4P7BYW5"/>
<keyword evidence="2" id="KW-1185">Reference proteome</keyword>
<evidence type="ECO:0000313" key="1">
    <source>
        <dbReference type="EMBL" id="QBQ55388.1"/>
    </source>
</evidence>
<dbReference type="EMBL" id="CP038033">
    <property type="protein sequence ID" value="QBQ55388.1"/>
    <property type="molecule type" value="Genomic_DNA"/>
</dbReference>
<gene>
    <name evidence="1" type="ORF">E3U44_13365</name>
</gene>
<sequence length="150" mass="16362">MTAGDFDGYITGKIWRCCCRRGQAGQYTPLYFVTSASTTGGGDGFNQPIFIGTNLVPGQNNTAYFDITVYSPDLKPANGSTGIKALKADDGPQPQQIRRRHYNGKLMAVATDLRVGANDQIPLSLPFTDKTPDTTIHFGELLLEDSQDRQ</sequence>
<protein>
    <submittedName>
        <fullName evidence="1">Uncharacterized protein</fullName>
    </submittedName>
</protein>